<protein>
    <recommendedName>
        <fullName evidence="3">Heterokaryon incompatibility domain-containing protein</fullName>
    </recommendedName>
</protein>
<evidence type="ECO:0000313" key="2">
    <source>
        <dbReference type="Proteomes" id="UP000297245"/>
    </source>
</evidence>
<evidence type="ECO:0008006" key="3">
    <source>
        <dbReference type="Google" id="ProtNLM"/>
    </source>
</evidence>
<keyword evidence="2" id="KW-1185">Reference proteome</keyword>
<reference evidence="1 2" key="1">
    <citation type="journal article" date="2019" name="Nat. Ecol. Evol.">
        <title>Megaphylogeny resolves global patterns of mushroom evolution.</title>
        <authorList>
            <person name="Varga T."/>
            <person name="Krizsan K."/>
            <person name="Foldi C."/>
            <person name="Dima B."/>
            <person name="Sanchez-Garcia M."/>
            <person name="Sanchez-Ramirez S."/>
            <person name="Szollosi G.J."/>
            <person name="Szarkandi J.G."/>
            <person name="Papp V."/>
            <person name="Albert L."/>
            <person name="Andreopoulos W."/>
            <person name="Angelini C."/>
            <person name="Antonin V."/>
            <person name="Barry K.W."/>
            <person name="Bougher N.L."/>
            <person name="Buchanan P."/>
            <person name="Buyck B."/>
            <person name="Bense V."/>
            <person name="Catcheside P."/>
            <person name="Chovatia M."/>
            <person name="Cooper J."/>
            <person name="Damon W."/>
            <person name="Desjardin D."/>
            <person name="Finy P."/>
            <person name="Geml J."/>
            <person name="Haridas S."/>
            <person name="Hughes K."/>
            <person name="Justo A."/>
            <person name="Karasinski D."/>
            <person name="Kautmanova I."/>
            <person name="Kiss B."/>
            <person name="Kocsube S."/>
            <person name="Kotiranta H."/>
            <person name="LaButti K.M."/>
            <person name="Lechner B.E."/>
            <person name="Liimatainen K."/>
            <person name="Lipzen A."/>
            <person name="Lukacs Z."/>
            <person name="Mihaltcheva S."/>
            <person name="Morgado L.N."/>
            <person name="Niskanen T."/>
            <person name="Noordeloos M.E."/>
            <person name="Ohm R.A."/>
            <person name="Ortiz-Santana B."/>
            <person name="Ovrebo C."/>
            <person name="Racz N."/>
            <person name="Riley R."/>
            <person name="Savchenko A."/>
            <person name="Shiryaev A."/>
            <person name="Soop K."/>
            <person name="Spirin V."/>
            <person name="Szebenyi C."/>
            <person name="Tomsovsky M."/>
            <person name="Tulloss R.E."/>
            <person name="Uehling J."/>
            <person name="Grigoriev I.V."/>
            <person name="Vagvolgyi C."/>
            <person name="Papp T."/>
            <person name="Martin F.M."/>
            <person name="Miettinen O."/>
            <person name="Hibbett D.S."/>
            <person name="Nagy L.G."/>
        </authorList>
    </citation>
    <scope>NUCLEOTIDE SEQUENCE [LARGE SCALE GENOMIC DNA]</scope>
    <source>
        <strain evidence="1 2">CBS 962.96</strain>
    </source>
</reference>
<dbReference type="PANTHER" id="PTHR10622:SF12">
    <property type="entry name" value="HET DOMAIN-CONTAINING PROTEIN"/>
    <property type="match status" value="1"/>
</dbReference>
<dbReference type="AlphaFoldDB" id="A0A4S8M4L9"/>
<sequence length="76" mass="8856">MQTCFKRVWIDTCFIDKQSSAELSEAINSMYTYYMRSGVCYAYPNDIRSGDNPRPYTSSFRRSRRFTRGALSLGCQ</sequence>
<dbReference type="PANTHER" id="PTHR10622">
    <property type="entry name" value="HET DOMAIN-CONTAINING PROTEIN"/>
    <property type="match status" value="1"/>
</dbReference>
<gene>
    <name evidence="1" type="ORF">K435DRAFT_754230</name>
</gene>
<accession>A0A4S8M4L9</accession>
<evidence type="ECO:0000313" key="1">
    <source>
        <dbReference type="EMBL" id="THU97146.1"/>
    </source>
</evidence>
<organism evidence="1 2">
    <name type="scientific">Dendrothele bispora (strain CBS 962.96)</name>
    <dbReference type="NCBI Taxonomy" id="1314807"/>
    <lineage>
        <taxon>Eukaryota</taxon>
        <taxon>Fungi</taxon>
        <taxon>Dikarya</taxon>
        <taxon>Basidiomycota</taxon>
        <taxon>Agaricomycotina</taxon>
        <taxon>Agaricomycetes</taxon>
        <taxon>Agaricomycetidae</taxon>
        <taxon>Agaricales</taxon>
        <taxon>Agaricales incertae sedis</taxon>
        <taxon>Dendrothele</taxon>
    </lineage>
</organism>
<proteinExistence type="predicted"/>
<dbReference type="Proteomes" id="UP000297245">
    <property type="component" value="Unassembled WGS sequence"/>
</dbReference>
<dbReference type="OrthoDB" id="5122891at2759"/>
<name>A0A4S8M4L9_DENBC</name>
<dbReference type="EMBL" id="ML179161">
    <property type="protein sequence ID" value="THU97146.1"/>
    <property type="molecule type" value="Genomic_DNA"/>
</dbReference>